<dbReference type="InterPro" id="IPR015813">
    <property type="entry name" value="Pyrv/PenolPyrv_kinase-like_dom"/>
</dbReference>
<keyword evidence="6" id="KW-1185">Reference proteome</keyword>
<dbReference type="AlphaFoldDB" id="A0A6A6WHH9"/>
<evidence type="ECO:0000256" key="3">
    <source>
        <dbReference type="ARBA" id="ARBA00023239"/>
    </source>
</evidence>
<evidence type="ECO:0000313" key="6">
    <source>
        <dbReference type="Proteomes" id="UP000799437"/>
    </source>
</evidence>
<dbReference type="InterPro" id="IPR005000">
    <property type="entry name" value="Aldolase/citrate-lyase_domain"/>
</dbReference>
<dbReference type="PANTHER" id="PTHR30502">
    <property type="entry name" value="2-KETO-3-DEOXY-L-RHAMNONATE ALDOLASE"/>
    <property type="match status" value="1"/>
</dbReference>
<dbReference type="PANTHER" id="PTHR30502:SF0">
    <property type="entry name" value="PHOSPHOENOLPYRUVATE CARBOXYLASE FAMILY PROTEIN"/>
    <property type="match status" value="1"/>
</dbReference>
<feature type="domain" description="HpcH/HpaI aldolase/citrate lyase" evidence="4">
    <location>
        <begin position="31"/>
        <end position="243"/>
    </location>
</feature>
<dbReference type="Gene3D" id="3.20.20.60">
    <property type="entry name" value="Phosphoenolpyruvate-binding domains"/>
    <property type="match status" value="1"/>
</dbReference>
<evidence type="ECO:0000256" key="2">
    <source>
        <dbReference type="ARBA" id="ARBA00022723"/>
    </source>
</evidence>
<dbReference type="GO" id="GO:0016832">
    <property type="term" value="F:aldehyde-lyase activity"/>
    <property type="evidence" value="ECO:0007669"/>
    <property type="project" value="TreeGrafter"/>
</dbReference>
<dbReference type="InterPro" id="IPR050251">
    <property type="entry name" value="HpcH-HpaI_aldolase"/>
</dbReference>
<accession>A0A6A6WHH9</accession>
<sequence length="274" mass="29259">MQSFSRIQKALKGGKPSFGGWQMLPGTNHSRAMARSGLDWITIDCEHGRIADHEMHEAAAAIAACGVSPIVRIPANEPWMVKRALDAGAHGIVVPLIYTPADAERLVQSAKFPPVGTRGFGSPFPMQNFGNISITDYLTQANDALVTIVQIETREALESVETIAAIPGVDVLLIGPFDLGNNIGRPILTAGEMHVELTDAIQRIHVAAGKAGKRTGIYCTSGQQAREFADRGFHMISVAADMMALPAYFEQTLRVARGGADADEGEKPKGPYGG</sequence>
<dbReference type="InterPro" id="IPR040442">
    <property type="entry name" value="Pyrv_kinase-like_dom_sf"/>
</dbReference>
<dbReference type="Pfam" id="PF03328">
    <property type="entry name" value="HpcH_HpaI"/>
    <property type="match status" value="1"/>
</dbReference>
<dbReference type="EMBL" id="ML996566">
    <property type="protein sequence ID" value="KAF2761530.1"/>
    <property type="molecule type" value="Genomic_DNA"/>
</dbReference>
<dbReference type="GeneID" id="54484253"/>
<evidence type="ECO:0000313" key="5">
    <source>
        <dbReference type="EMBL" id="KAF2761530.1"/>
    </source>
</evidence>
<name>A0A6A6WHH9_9PEZI</name>
<evidence type="ECO:0000256" key="1">
    <source>
        <dbReference type="ARBA" id="ARBA00005568"/>
    </source>
</evidence>
<comment type="similarity">
    <text evidence="1">Belongs to the HpcH/HpaI aldolase family.</text>
</comment>
<keyword evidence="2" id="KW-0479">Metal-binding</keyword>
<gene>
    <name evidence="5" type="ORF">EJ05DRAFT_472512</name>
</gene>
<dbReference type="OrthoDB" id="1621678at2759"/>
<organism evidence="5 6">
    <name type="scientific">Pseudovirgaria hyperparasitica</name>
    <dbReference type="NCBI Taxonomy" id="470096"/>
    <lineage>
        <taxon>Eukaryota</taxon>
        <taxon>Fungi</taxon>
        <taxon>Dikarya</taxon>
        <taxon>Ascomycota</taxon>
        <taxon>Pezizomycotina</taxon>
        <taxon>Dothideomycetes</taxon>
        <taxon>Dothideomycetes incertae sedis</taxon>
        <taxon>Acrospermales</taxon>
        <taxon>Acrospermaceae</taxon>
        <taxon>Pseudovirgaria</taxon>
    </lineage>
</organism>
<dbReference type="SUPFAM" id="SSF51621">
    <property type="entry name" value="Phosphoenolpyruvate/pyruvate domain"/>
    <property type="match status" value="1"/>
</dbReference>
<reference evidence="5" key="1">
    <citation type="journal article" date="2020" name="Stud. Mycol.">
        <title>101 Dothideomycetes genomes: a test case for predicting lifestyles and emergence of pathogens.</title>
        <authorList>
            <person name="Haridas S."/>
            <person name="Albert R."/>
            <person name="Binder M."/>
            <person name="Bloem J."/>
            <person name="Labutti K."/>
            <person name="Salamov A."/>
            <person name="Andreopoulos B."/>
            <person name="Baker S."/>
            <person name="Barry K."/>
            <person name="Bills G."/>
            <person name="Bluhm B."/>
            <person name="Cannon C."/>
            <person name="Castanera R."/>
            <person name="Culley D."/>
            <person name="Daum C."/>
            <person name="Ezra D."/>
            <person name="Gonzalez J."/>
            <person name="Henrissat B."/>
            <person name="Kuo A."/>
            <person name="Liang C."/>
            <person name="Lipzen A."/>
            <person name="Lutzoni F."/>
            <person name="Magnuson J."/>
            <person name="Mondo S."/>
            <person name="Nolan M."/>
            <person name="Ohm R."/>
            <person name="Pangilinan J."/>
            <person name="Park H.-J."/>
            <person name="Ramirez L."/>
            <person name="Alfaro M."/>
            <person name="Sun H."/>
            <person name="Tritt A."/>
            <person name="Yoshinaga Y."/>
            <person name="Zwiers L.-H."/>
            <person name="Turgeon B."/>
            <person name="Goodwin S."/>
            <person name="Spatafora J."/>
            <person name="Crous P."/>
            <person name="Grigoriev I."/>
        </authorList>
    </citation>
    <scope>NUCLEOTIDE SEQUENCE</scope>
    <source>
        <strain evidence="5">CBS 121739</strain>
    </source>
</reference>
<protein>
    <submittedName>
        <fullName evidence="5">HpcH/HpaI aldolase/citrate lyase family protein</fullName>
    </submittedName>
</protein>
<dbReference type="GO" id="GO:0046872">
    <property type="term" value="F:metal ion binding"/>
    <property type="evidence" value="ECO:0007669"/>
    <property type="project" value="UniProtKB-KW"/>
</dbReference>
<evidence type="ECO:0000259" key="4">
    <source>
        <dbReference type="Pfam" id="PF03328"/>
    </source>
</evidence>
<keyword evidence="3 5" id="KW-0456">Lyase</keyword>
<dbReference type="RefSeq" id="XP_033603981.1">
    <property type="nucleotide sequence ID" value="XM_033743199.1"/>
</dbReference>
<dbReference type="Proteomes" id="UP000799437">
    <property type="component" value="Unassembled WGS sequence"/>
</dbReference>
<proteinExistence type="inferred from homology"/>
<dbReference type="GO" id="GO:0005737">
    <property type="term" value="C:cytoplasm"/>
    <property type="evidence" value="ECO:0007669"/>
    <property type="project" value="TreeGrafter"/>
</dbReference>